<keyword evidence="12" id="KW-1185">Reference proteome</keyword>
<keyword evidence="3 10" id="KW-0732">Signal</keyword>
<sequence length="289" mass="32794">MPGKGLVLLMYLLLHLGSASGYKHVVFVHGLLAGPSEFDYFIQLIQEYHPGTPVTNVDFFTDGWSLINIWKQVEDIAAELKPVLTNETAEGTVLICFSQGGVICRGLLAIVPHNVVTFISLSAPLAGQYGGINSFPMIPKCFKNVLYMLFYTNIGQKCFSLANYWNDPHHRNLYRKHSSFLAVINNETKQIDPRSQEFKDNFLRVQNIVLVGGPDDGLISPWQSSHFATYDDEETVVPMNEQEWFTNDAFGLRTLSLSNKIYTHIIPGIRHQEWHTKQTVFETCIKPWL</sequence>
<evidence type="ECO:0000256" key="4">
    <source>
        <dbReference type="ARBA" id="ARBA00022801"/>
    </source>
</evidence>
<gene>
    <name evidence="11" type="ORF">Bpfe_004651</name>
</gene>
<evidence type="ECO:0000256" key="5">
    <source>
        <dbReference type="ARBA" id="ARBA00023180"/>
    </source>
</evidence>
<evidence type="ECO:0000256" key="1">
    <source>
        <dbReference type="ARBA" id="ARBA00004371"/>
    </source>
</evidence>
<dbReference type="Pfam" id="PF02089">
    <property type="entry name" value="Palm_thioest"/>
    <property type="match status" value="1"/>
</dbReference>
<dbReference type="EC" id="3.1.2.2" evidence="7"/>
<dbReference type="PANTHER" id="PTHR11247">
    <property type="entry name" value="PALMITOYL-PROTEIN THIOESTERASE/DOLICHYLDIPHOSPHATASE 1"/>
    <property type="match status" value="1"/>
</dbReference>
<dbReference type="GO" id="GO:0005764">
    <property type="term" value="C:lysosome"/>
    <property type="evidence" value="ECO:0007669"/>
    <property type="project" value="UniProtKB-SubCell"/>
</dbReference>
<evidence type="ECO:0000256" key="7">
    <source>
        <dbReference type="ARBA" id="ARBA00038848"/>
    </source>
</evidence>
<evidence type="ECO:0000313" key="12">
    <source>
        <dbReference type="Proteomes" id="UP001233172"/>
    </source>
</evidence>
<accession>A0AAD8FJX9</accession>
<evidence type="ECO:0000256" key="10">
    <source>
        <dbReference type="SAM" id="SignalP"/>
    </source>
</evidence>
<dbReference type="GO" id="GO:0016790">
    <property type="term" value="F:thiolester hydrolase activity"/>
    <property type="evidence" value="ECO:0007669"/>
    <property type="project" value="TreeGrafter"/>
</dbReference>
<reference evidence="11" key="1">
    <citation type="journal article" date="2023" name="PLoS Negl. Trop. Dis.">
        <title>A genome sequence for Biomphalaria pfeifferi, the major vector snail for the human-infecting parasite Schistosoma mansoni.</title>
        <authorList>
            <person name="Bu L."/>
            <person name="Lu L."/>
            <person name="Laidemitt M.R."/>
            <person name="Zhang S.M."/>
            <person name="Mutuku M."/>
            <person name="Mkoji G."/>
            <person name="Steinauer M."/>
            <person name="Loker E.S."/>
        </authorList>
    </citation>
    <scope>NUCLEOTIDE SEQUENCE</scope>
    <source>
        <strain evidence="11">KasaAsao</strain>
    </source>
</reference>
<dbReference type="PANTHER" id="PTHR11247:SF27">
    <property type="entry name" value="LYSOSOMAL THIOESTERASE PPT2"/>
    <property type="match status" value="1"/>
</dbReference>
<evidence type="ECO:0000313" key="11">
    <source>
        <dbReference type="EMBL" id="KAK0065854.1"/>
    </source>
</evidence>
<comment type="caution">
    <text evidence="11">The sequence shown here is derived from an EMBL/GenBank/DDBJ whole genome shotgun (WGS) entry which is preliminary data.</text>
</comment>
<dbReference type="GO" id="GO:0098599">
    <property type="term" value="F:palmitoyl hydrolase activity"/>
    <property type="evidence" value="ECO:0007669"/>
    <property type="project" value="UniProtKB-ARBA"/>
</dbReference>
<comment type="catalytic activity">
    <reaction evidence="8">
        <text>S-hexadecanoyl-N-acetylcysteamine + H2O = N-acetylcysteamine + hexadecanoate + H(+)</text>
        <dbReference type="Rhea" id="RHEA:84099"/>
        <dbReference type="ChEBI" id="CHEBI:7896"/>
        <dbReference type="ChEBI" id="CHEBI:15377"/>
        <dbReference type="ChEBI" id="CHEBI:15378"/>
        <dbReference type="ChEBI" id="CHEBI:74410"/>
        <dbReference type="ChEBI" id="CHEBI:233601"/>
    </reaction>
</comment>
<comment type="function">
    <text evidence="9">Catalyzes the cleavage of thioester bonds from S-palmitoyl-CoA or S-palmitoyl-N-acetylcysteamine (unbranched structures) but does not have activity against palmitoylcysteine or palmitoylated proteins, branched structures or bulky head groups. Conversely, hydrolyzes both long and short chain fatty acyl-CoA substrate.</text>
</comment>
<evidence type="ECO:0000256" key="3">
    <source>
        <dbReference type="ARBA" id="ARBA00022729"/>
    </source>
</evidence>
<comment type="similarity">
    <text evidence="2">Belongs to the palmitoyl-protein thioesterase family.</text>
</comment>
<keyword evidence="5" id="KW-0325">Glycoprotein</keyword>
<comment type="subcellular location">
    <subcellularLocation>
        <location evidence="1">Lysosome</location>
    </subcellularLocation>
</comment>
<dbReference type="InterPro" id="IPR029058">
    <property type="entry name" value="AB_hydrolase_fold"/>
</dbReference>
<evidence type="ECO:0000256" key="2">
    <source>
        <dbReference type="ARBA" id="ARBA00010758"/>
    </source>
</evidence>
<evidence type="ECO:0000256" key="8">
    <source>
        <dbReference type="ARBA" id="ARBA00093223"/>
    </source>
</evidence>
<reference evidence="11" key="2">
    <citation type="submission" date="2023-04" db="EMBL/GenBank/DDBJ databases">
        <authorList>
            <person name="Bu L."/>
            <person name="Lu L."/>
            <person name="Laidemitt M.R."/>
            <person name="Zhang S.M."/>
            <person name="Mutuku M."/>
            <person name="Mkoji G."/>
            <person name="Steinauer M."/>
            <person name="Loker E.S."/>
        </authorList>
    </citation>
    <scope>NUCLEOTIDE SEQUENCE</scope>
    <source>
        <strain evidence="11">KasaAsao</strain>
        <tissue evidence="11">Whole Snail</tissue>
    </source>
</reference>
<dbReference type="Gene3D" id="3.40.50.1820">
    <property type="entry name" value="alpha/beta hydrolase"/>
    <property type="match status" value="1"/>
</dbReference>
<feature type="chain" id="PRO_5042282610" description="palmitoyl-CoA hydrolase" evidence="10">
    <location>
        <begin position="22"/>
        <end position="289"/>
    </location>
</feature>
<organism evidence="11 12">
    <name type="scientific">Biomphalaria pfeifferi</name>
    <name type="common">Bloodfluke planorb</name>
    <name type="synonym">Freshwater snail</name>
    <dbReference type="NCBI Taxonomy" id="112525"/>
    <lineage>
        <taxon>Eukaryota</taxon>
        <taxon>Metazoa</taxon>
        <taxon>Spiralia</taxon>
        <taxon>Lophotrochozoa</taxon>
        <taxon>Mollusca</taxon>
        <taxon>Gastropoda</taxon>
        <taxon>Heterobranchia</taxon>
        <taxon>Euthyneura</taxon>
        <taxon>Panpulmonata</taxon>
        <taxon>Hygrophila</taxon>
        <taxon>Lymnaeoidea</taxon>
        <taxon>Planorbidae</taxon>
        <taxon>Biomphalaria</taxon>
    </lineage>
</organism>
<keyword evidence="6" id="KW-0458">Lysosome</keyword>
<dbReference type="EMBL" id="JASAOG010000012">
    <property type="protein sequence ID" value="KAK0065854.1"/>
    <property type="molecule type" value="Genomic_DNA"/>
</dbReference>
<feature type="signal peptide" evidence="10">
    <location>
        <begin position="1"/>
        <end position="21"/>
    </location>
</feature>
<keyword evidence="4" id="KW-0378">Hydrolase</keyword>
<dbReference type="SUPFAM" id="SSF53474">
    <property type="entry name" value="alpha/beta-Hydrolases"/>
    <property type="match status" value="1"/>
</dbReference>
<name>A0AAD8FJX9_BIOPF</name>
<evidence type="ECO:0000256" key="9">
    <source>
        <dbReference type="ARBA" id="ARBA00093353"/>
    </source>
</evidence>
<dbReference type="FunFam" id="3.40.50.1820:FF:000037">
    <property type="entry name" value="Lysosomal thioesterase PPT2 homolog"/>
    <property type="match status" value="1"/>
</dbReference>
<dbReference type="Proteomes" id="UP001233172">
    <property type="component" value="Unassembled WGS sequence"/>
</dbReference>
<proteinExistence type="inferred from homology"/>
<dbReference type="AlphaFoldDB" id="A0AAD8FJX9"/>
<protein>
    <recommendedName>
        <fullName evidence="7">palmitoyl-CoA hydrolase</fullName>
        <ecNumber evidence="7">3.1.2.2</ecNumber>
    </recommendedName>
</protein>
<evidence type="ECO:0000256" key="6">
    <source>
        <dbReference type="ARBA" id="ARBA00023228"/>
    </source>
</evidence>